<protein>
    <recommendedName>
        <fullName evidence="3">NB-ARC domain-containing protein</fullName>
    </recommendedName>
</protein>
<evidence type="ECO:0008006" key="3">
    <source>
        <dbReference type="Google" id="ProtNLM"/>
    </source>
</evidence>
<proteinExistence type="predicted"/>
<accession>A0A8B6CMC6</accession>
<name>A0A8B6CMC6_MYTGA</name>
<dbReference type="EMBL" id="UYJE01001951">
    <property type="protein sequence ID" value="VDI06652.1"/>
    <property type="molecule type" value="Genomic_DNA"/>
</dbReference>
<gene>
    <name evidence="1" type="ORF">MGAL_10B018869</name>
</gene>
<dbReference type="OrthoDB" id="6072189at2759"/>
<keyword evidence="2" id="KW-1185">Reference proteome</keyword>
<evidence type="ECO:0000313" key="2">
    <source>
        <dbReference type="Proteomes" id="UP000596742"/>
    </source>
</evidence>
<dbReference type="Gene3D" id="3.40.50.300">
    <property type="entry name" value="P-loop containing nucleotide triphosphate hydrolases"/>
    <property type="match status" value="1"/>
</dbReference>
<dbReference type="Proteomes" id="UP000596742">
    <property type="component" value="Unassembled WGS sequence"/>
</dbReference>
<dbReference type="AlphaFoldDB" id="A0A8B6CMC6"/>
<dbReference type="SUPFAM" id="SSF52540">
    <property type="entry name" value="P-loop containing nucleoside triphosphate hydrolases"/>
    <property type="match status" value="1"/>
</dbReference>
<comment type="caution">
    <text evidence="1">The sequence shown here is derived from an EMBL/GenBank/DDBJ whole genome shotgun (WGS) entry which is preliminary data.</text>
</comment>
<organism evidence="1 2">
    <name type="scientific">Mytilus galloprovincialis</name>
    <name type="common">Mediterranean mussel</name>
    <dbReference type="NCBI Taxonomy" id="29158"/>
    <lineage>
        <taxon>Eukaryota</taxon>
        <taxon>Metazoa</taxon>
        <taxon>Spiralia</taxon>
        <taxon>Lophotrochozoa</taxon>
        <taxon>Mollusca</taxon>
        <taxon>Bivalvia</taxon>
        <taxon>Autobranchia</taxon>
        <taxon>Pteriomorphia</taxon>
        <taxon>Mytilida</taxon>
        <taxon>Mytiloidea</taxon>
        <taxon>Mytilidae</taxon>
        <taxon>Mytilinae</taxon>
        <taxon>Mytilus</taxon>
    </lineage>
</organism>
<evidence type="ECO:0000313" key="1">
    <source>
        <dbReference type="EMBL" id="VDI06652.1"/>
    </source>
</evidence>
<reference evidence="1" key="1">
    <citation type="submission" date="2018-11" db="EMBL/GenBank/DDBJ databases">
        <authorList>
            <person name="Alioto T."/>
            <person name="Alioto T."/>
        </authorList>
    </citation>
    <scope>NUCLEOTIDE SEQUENCE</scope>
</reference>
<dbReference type="InterPro" id="IPR027417">
    <property type="entry name" value="P-loop_NTPase"/>
</dbReference>
<sequence length="442" mass="51360">MEELENYTRLDHLIKGVAQDAARFLFDQEFSPVRLGKSIKEEITKLTELKEKHHYITKPQWKLLFPKIGLIGTGKSELALRYCFNARKVHEEHTGIVYKLRYTDVSMFAISLHELCNNLQDNEHFENRKEESKEDAICRVTDVIVKELGTKAHQNHILFLDDVKQKAKHIVSNFIKTCKRVKNIKIIVTTSLSLDTDKESEVIEIRGFSEDESVEFLNNGNDCQENDIKQYVELGRKFSFNPMGLQIARTYMAQTVLTVKDLVKQLNRPADLLEFEESMTVKDQISDKTLFRSLISLVENMHEKYKKEGKEHIFQMLLSLQFLEVETIPVELFTKFGSEISFFNINDLLYEIKNCSFGSIDGRNSSFSSSEKVTEQRKISTHDVVRLALQIYMTIDKQGINLSTNEKVLRKLLRAFYLLMDKDNNDSLDIIRHNLLLHMHGP</sequence>